<feature type="region of interest" description="Disordered" evidence="1">
    <location>
        <begin position="259"/>
        <end position="296"/>
    </location>
</feature>
<dbReference type="AlphaFoldDB" id="A0AAE0KR36"/>
<protein>
    <submittedName>
        <fullName evidence="2">Uncharacterized protein</fullName>
    </submittedName>
</protein>
<accession>A0AAE0KR36</accession>
<feature type="region of interest" description="Disordered" evidence="1">
    <location>
        <begin position="1"/>
        <end position="26"/>
    </location>
</feature>
<dbReference type="EMBL" id="LGRX02020305">
    <property type="protein sequence ID" value="KAK3257628.1"/>
    <property type="molecule type" value="Genomic_DNA"/>
</dbReference>
<feature type="compositionally biased region" description="Polar residues" evidence="1">
    <location>
        <begin position="263"/>
        <end position="282"/>
    </location>
</feature>
<dbReference type="Proteomes" id="UP001190700">
    <property type="component" value="Unassembled WGS sequence"/>
</dbReference>
<comment type="caution">
    <text evidence="2">The sequence shown here is derived from an EMBL/GenBank/DDBJ whole genome shotgun (WGS) entry which is preliminary data.</text>
</comment>
<proteinExistence type="predicted"/>
<sequence>MRSACQPSVDPVSLQDRRVRKGLESTVSPQNALRYSKIRTLAYEKLRQAGTPRATASYSEVRDAPAPETQATLNQNHEGSLETEMKRQTAWKLLNSWRESDEISYDHSLIEKGTRAAYDDLASRNTALCPPPYKSPFDMIDDLPTTDMHQQHAQAMAQMQASRQRAEANLLSTPAPSPPILRALDACFATAVGDAKAILNFDVAAAVQQMQGEPSAVQAEKIKKEQQDLRQWQSPMESIPSAAKTLYLAHLPLSERGEGLGQSRLSNTIATNPSSRVPSSSPQEHRSDQLVQEGDQDFKEIQKAVALFWDH</sequence>
<keyword evidence="3" id="KW-1185">Reference proteome</keyword>
<evidence type="ECO:0000313" key="2">
    <source>
        <dbReference type="EMBL" id="KAK3257628.1"/>
    </source>
</evidence>
<gene>
    <name evidence="2" type="ORF">CYMTET_33297</name>
</gene>
<evidence type="ECO:0000256" key="1">
    <source>
        <dbReference type="SAM" id="MobiDB-lite"/>
    </source>
</evidence>
<organism evidence="2 3">
    <name type="scientific">Cymbomonas tetramitiformis</name>
    <dbReference type="NCBI Taxonomy" id="36881"/>
    <lineage>
        <taxon>Eukaryota</taxon>
        <taxon>Viridiplantae</taxon>
        <taxon>Chlorophyta</taxon>
        <taxon>Pyramimonadophyceae</taxon>
        <taxon>Pyramimonadales</taxon>
        <taxon>Pyramimonadaceae</taxon>
        <taxon>Cymbomonas</taxon>
    </lineage>
</organism>
<name>A0AAE0KR36_9CHLO</name>
<evidence type="ECO:0000313" key="3">
    <source>
        <dbReference type="Proteomes" id="UP001190700"/>
    </source>
</evidence>
<reference evidence="2 3" key="1">
    <citation type="journal article" date="2015" name="Genome Biol. Evol.">
        <title>Comparative Genomics of a Bacterivorous Green Alga Reveals Evolutionary Causalities and Consequences of Phago-Mixotrophic Mode of Nutrition.</title>
        <authorList>
            <person name="Burns J.A."/>
            <person name="Paasch A."/>
            <person name="Narechania A."/>
            <person name="Kim E."/>
        </authorList>
    </citation>
    <scope>NUCLEOTIDE SEQUENCE [LARGE SCALE GENOMIC DNA]</scope>
    <source>
        <strain evidence="2 3">PLY_AMNH</strain>
    </source>
</reference>